<keyword evidence="2 4" id="KW-0378">Hydrolase</keyword>
<dbReference type="InterPro" id="IPR013108">
    <property type="entry name" value="Amidohydro_3"/>
</dbReference>
<accession>A0A433XBG0</accession>
<dbReference type="Proteomes" id="UP000281547">
    <property type="component" value="Unassembled WGS sequence"/>
</dbReference>
<dbReference type="EMBL" id="RZNJ01000003">
    <property type="protein sequence ID" value="RUT31415.1"/>
    <property type="molecule type" value="Genomic_DNA"/>
</dbReference>
<dbReference type="Gene3D" id="3.20.20.140">
    <property type="entry name" value="Metal-dependent hydrolases"/>
    <property type="match status" value="1"/>
</dbReference>
<dbReference type="RefSeq" id="WP_127188660.1">
    <property type="nucleotide sequence ID" value="NZ_RZNJ01000003.1"/>
</dbReference>
<dbReference type="OrthoDB" id="9815027at2"/>
<name>A0A433XBG0_9HYPH</name>
<evidence type="ECO:0000259" key="3">
    <source>
        <dbReference type="Pfam" id="PF07969"/>
    </source>
</evidence>
<dbReference type="PANTHER" id="PTHR32027:SF9">
    <property type="entry name" value="BLL3847 PROTEIN"/>
    <property type="match status" value="1"/>
</dbReference>
<dbReference type="PANTHER" id="PTHR32027">
    <property type="entry name" value="CYTOSINE DEAMINASE"/>
    <property type="match status" value="1"/>
</dbReference>
<dbReference type="InterPro" id="IPR032466">
    <property type="entry name" value="Metal_Hydrolase"/>
</dbReference>
<reference evidence="4 5" key="1">
    <citation type="journal article" date="2016" name="Int. J. Syst. Evol. Microbiol.">
        <title>Arsenicitalea aurantiaca gen. nov., sp. nov., a new member of the family Hyphomicrobiaceae, isolated from high-arsenic sediment.</title>
        <authorList>
            <person name="Mu Y."/>
            <person name="Zhou L."/>
            <person name="Zeng X.C."/>
            <person name="Liu L."/>
            <person name="Pan Y."/>
            <person name="Chen X."/>
            <person name="Wang J."/>
            <person name="Li S."/>
            <person name="Li W.J."/>
            <person name="Wang Y."/>
        </authorList>
    </citation>
    <scope>NUCLEOTIDE SEQUENCE [LARGE SCALE GENOMIC DNA]</scope>
    <source>
        <strain evidence="4 5">42-50</strain>
    </source>
</reference>
<dbReference type="InterPro" id="IPR052349">
    <property type="entry name" value="Metallo-hydrolase_Enzymes"/>
</dbReference>
<organism evidence="4 5">
    <name type="scientific">Arsenicitalea aurantiaca</name>
    <dbReference type="NCBI Taxonomy" id="1783274"/>
    <lineage>
        <taxon>Bacteria</taxon>
        <taxon>Pseudomonadati</taxon>
        <taxon>Pseudomonadota</taxon>
        <taxon>Alphaproteobacteria</taxon>
        <taxon>Hyphomicrobiales</taxon>
        <taxon>Devosiaceae</taxon>
        <taxon>Arsenicitalea</taxon>
    </lineage>
</organism>
<dbReference type="SUPFAM" id="SSF51556">
    <property type="entry name" value="Metallo-dependent hydrolases"/>
    <property type="match status" value="1"/>
</dbReference>
<evidence type="ECO:0000313" key="4">
    <source>
        <dbReference type="EMBL" id="RUT31415.1"/>
    </source>
</evidence>
<feature type="domain" description="Amidohydrolase 3" evidence="3">
    <location>
        <begin position="40"/>
        <end position="392"/>
    </location>
</feature>
<keyword evidence="1" id="KW-0479">Metal-binding</keyword>
<dbReference type="CDD" id="cd01293">
    <property type="entry name" value="Bact_CD"/>
    <property type="match status" value="1"/>
</dbReference>
<sequence length="414" mass="43686">MFDLVLANARIDGASEPLDIGIARGRIEALERGLAGRGPTIALSGRYAFPGFVETHIHLDKAGILGRCPICEGTLSEAIALSAAAKPGFTEADVFERASRVLERAIGHGTTLLRTFVEVDPRAGLRSLAAILRLRETYASLIEIEICAFAQEGLTQEMETYALLEAALEQGADLVGGCPYTDPDPARHVTLIFDLAQKYDVAVDFHIDFDLRPEASNLGPVIAETHRRGYQGRVSIGHATSLSALPPEALAGLSGRLAEAGIALTVLPATDLYINGRDSTHLVPRGVAPAHAMAGMTRAIATNNVLNPFTPFGDASLLRMANLYANLAQLGGDAALADVFGMVGAEAARLMGRSYGLAPGGPATLVVLDAPDAITALRELAQPLAGWKDGHQTFRRPTPEVYLDGAGITPVNSL</sequence>
<dbReference type="GO" id="GO:0019239">
    <property type="term" value="F:deaminase activity"/>
    <property type="evidence" value="ECO:0007669"/>
    <property type="project" value="UniProtKB-ARBA"/>
</dbReference>
<dbReference type="Gene3D" id="2.30.40.10">
    <property type="entry name" value="Urease, subunit C, domain 1"/>
    <property type="match status" value="1"/>
</dbReference>
<dbReference type="FunFam" id="3.20.20.140:FF:000019">
    <property type="entry name" value="Cytosine deaminase"/>
    <property type="match status" value="1"/>
</dbReference>
<evidence type="ECO:0000256" key="1">
    <source>
        <dbReference type="ARBA" id="ARBA00022723"/>
    </source>
</evidence>
<keyword evidence="5" id="KW-1185">Reference proteome</keyword>
<gene>
    <name evidence="4" type="ORF">EMQ25_11240</name>
</gene>
<dbReference type="Pfam" id="PF07969">
    <property type="entry name" value="Amidohydro_3"/>
    <property type="match status" value="1"/>
</dbReference>
<dbReference type="SUPFAM" id="SSF51338">
    <property type="entry name" value="Composite domain of metallo-dependent hydrolases"/>
    <property type="match status" value="1"/>
</dbReference>
<comment type="caution">
    <text evidence="4">The sequence shown here is derived from an EMBL/GenBank/DDBJ whole genome shotgun (WGS) entry which is preliminary data.</text>
</comment>
<evidence type="ECO:0000313" key="5">
    <source>
        <dbReference type="Proteomes" id="UP000281547"/>
    </source>
</evidence>
<evidence type="ECO:0000256" key="2">
    <source>
        <dbReference type="ARBA" id="ARBA00022801"/>
    </source>
</evidence>
<proteinExistence type="predicted"/>
<dbReference type="GO" id="GO:0046872">
    <property type="term" value="F:metal ion binding"/>
    <property type="evidence" value="ECO:0007669"/>
    <property type="project" value="UniProtKB-KW"/>
</dbReference>
<dbReference type="GO" id="GO:0016814">
    <property type="term" value="F:hydrolase activity, acting on carbon-nitrogen (but not peptide) bonds, in cyclic amidines"/>
    <property type="evidence" value="ECO:0007669"/>
    <property type="project" value="TreeGrafter"/>
</dbReference>
<dbReference type="AlphaFoldDB" id="A0A433XBG0"/>
<protein>
    <submittedName>
        <fullName evidence="4">Amidohydrolase</fullName>
    </submittedName>
</protein>
<dbReference type="InterPro" id="IPR011059">
    <property type="entry name" value="Metal-dep_hydrolase_composite"/>
</dbReference>